<feature type="domain" description="PTS EIIA type-4" evidence="8">
    <location>
        <begin position="2"/>
        <end position="123"/>
    </location>
</feature>
<reference evidence="9 10" key="1">
    <citation type="submission" date="2016-09" db="EMBL/GenBank/DDBJ databases">
        <authorList>
            <person name="Capua I."/>
            <person name="De Benedictis P."/>
            <person name="Joannis T."/>
            <person name="Lombin L.H."/>
            <person name="Cattoli G."/>
        </authorList>
    </citation>
    <scope>NUCLEOTIDE SEQUENCE [LARGE SCALE GENOMIC DNA]</scope>
    <source>
        <strain evidence="9 10">LMG 25899</strain>
    </source>
</reference>
<evidence type="ECO:0000259" key="8">
    <source>
        <dbReference type="PROSITE" id="PS51096"/>
    </source>
</evidence>
<evidence type="ECO:0000256" key="5">
    <source>
        <dbReference type="ARBA" id="ARBA00022679"/>
    </source>
</evidence>
<dbReference type="InterPro" id="IPR033887">
    <property type="entry name" value="PTS_IIA_man"/>
</dbReference>
<dbReference type="RefSeq" id="WP_069697961.1">
    <property type="nucleotide sequence ID" value="NZ_JAGGMA010000002.1"/>
</dbReference>
<evidence type="ECO:0000256" key="1">
    <source>
        <dbReference type="ARBA" id="ARBA00004496"/>
    </source>
</evidence>
<dbReference type="Pfam" id="PF03610">
    <property type="entry name" value="EIIA-man"/>
    <property type="match status" value="1"/>
</dbReference>
<keyword evidence="6" id="KW-0598">Phosphotransferase system</keyword>
<evidence type="ECO:0000256" key="6">
    <source>
        <dbReference type="ARBA" id="ARBA00022683"/>
    </source>
</evidence>
<keyword evidence="10" id="KW-1185">Reference proteome</keyword>
<keyword evidence="7" id="KW-0418">Kinase</keyword>
<keyword evidence="4" id="KW-0762">Sugar transport</keyword>
<evidence type="ECO:0000256" key="7">
    <source>
        <dbReference type="ARBA" id="ARBA00022777"/>
    </source>
</evidence>
<dbReference type="InterPro" id="IPR051471">
    <property type="entry name" value="Bacterial_PTS_sugar_comp"/>
</dbReference>
<keyword evidence="5" id="KW-0808">Transferase</keyword>
<evidence type="ECO:0000256" key="4">
    <source>
        <dbReference type="ARBA" id="ARBA00022597"/>
    </source>
</evidence>
<dbReference type="AlphaFoldDB" id="A0A1E5KYQ3"/>
<accession>A0A1E5KYQ3</accession>
<dbReference type="SUPFAM" id="SSF53062">
    <property type="entry name" value="PTS system fructose IIA component-like"/>
    <property type="match status" value="1"/>
</dbReference>
<dbReference type="CDD" id="cd00006">
    <property type="entry name" value="PTS_IIA_man"/>
    <property type="match status" value="1"/>
</dbReference>
<dbReference type="PANTHER" id="PTHR33799">
    <property type="entry name" value="PTS PERMEASE-RELATED-RELATED"/>
    <property type="match status" value="1"/>
</dbReference>
<evidence type="ECO:0000256" key="2">
    <source>
        <dbReference type="ARBA" id="ARBA00022448"/>
    </source>
</evidence>
<dbReference type="EMBL" id="MIEK01000012">
    <property type="protein sequence ID" value="OEH83006.1"/>
    <property type="molecule type" value="Genomic_DNA"/>
</dbReference>
<protein>
    <submittedName>
        <fullName evidence="9">PTS fructose transporter subunit IIA</fullName>
    </submittedName>
</protein>
<keyword evidence="2" id="KW-0813">Transport</keyword>
<comment type="subcellular location">
    <subcellularLocation>
        <location evidence="1">Cytoplasm</location>
    </subcellularLocation>
</comment>
<dbReference type="PROSITE" id="PS51096">
    <property type="entry name" value="PTS_EIIA_TYPE_4"/>
    <property type="match status" value="1"/>
</dbReference>
<dbReference type="GO" id="GO:0005737">
    <property type="term" value="C:cytoplasm"/>
    <property type="evidence" value="ECO:0007669"/>
    <property type="project" value="UniProtKB-SubCell"/>
</dbReference>
<dbReference type="Gene3D" id="3.40.50.510">
    <property type="entry name" value="Phosphotransferase system, mannose-type IIA component"/>
    <property type="match status" value="1"/>
</dbReference>
<gene>
    <name evidence="9" type="ORF">BCR26_01670</name>
</gene>
<dbReference type="InterPro" id="IPR036662">
    <property type="entry name" value="PTS_EIIA_man-typ_sf"/>
</dbReference>
<dbReference type="STRING" id="762845.BCR26_01670"/>
<dbReference type="OrthoDB" id="6623712at2"/>
<dbReference type="GO" id="GO:0009401">
    <property type="term" value="P:phosphoenolpyruvate-dependent sugar phosphotransferase system"/>
    <property type="evidence" value="ECO:0007669"/>
    <property type="project" value="UniProtKB-KW"/>
</dbReference>
<dbReference type="PANTHER" id="PTHR33799:SF1">
    <property type="entry name" value="PTS SYSTEM MANNOSE-SPECIFIC EIIAB COMPONENT-RELATED"/>
    <property type="match status" value="1"/>
</dbReference>
<organism evidence="9 10">
    <name type="scientific">Enterococcus rivorum</name>
    <dbReference type="NCBI Taxonomy" id="762845"/>
    <lineage>
        <taxon>Bacteria</taxon>
        <taxon>Bacillati</taxon>
        <taxon>Bacillota</taxon>
        <taxon>Bacilli</taxon>
        <taxon>Lactobacillales</taxon>
        <taxon>Enterococcaceae</taxon>
        <taxon>Enterococcus</taxon>
    </lineage>
</organism>
<evidence type="ECO:0000313" key="10">
    <source>
        <dbReference type="Proteomes" id="UP000095256"/>
    </source>
</evidence>
<evidence type="ECO:0000256" key="3">
    <source>
        <dbReference type="ARBA" id="ARBA00022490"/>
    </source>
</evidence>
<sequence length="139" mass="15135">MKPRLILMSHGNMASETLQSAKMIVGDLISAEVISMSEQDGLSGTQQKLNQVLDKIGKEPVLVIADLKGGTPCNVAMMKLNDYPQMRVISGLNLAMVIEAAVSTLDTVDELALFLQETGRNAVESIIIPEVDDEEEYEE</sequence>
<proteinExistence type="predicted"/>
<dbReference type="InterPro" id="IPR004701">
    <property type="entry name" value="PTS_EIIA_man-typ"/>
</dbReference>
<keyword evidence="3" id="KW-0963">Cytoplasm</keyword>
<dbReference type="GO" id="GO:0016301">
    <property type="term" value="F:kinase activity"/>
    <property type="evidence" value="ECO:0007669"/>
    <property type="project" value="UniProtKB-KW"/>
</dbReference>
<dbReference type="GO" id="GO:0016020">
    <property type="term" value="C:membrane"/>
    <property type="evidence" value="ECO:0007669"/>
    <property type="project" value="InterPro"/>
</dbReference>
<evidence type="ECO:0000313" key="9">
    <source>
        <dbReference type="EMBL" id="OEH83006.1"/>
    </source>
</evidence>
<comment type="caution">
    <text evidence="9">The sequence shown here is derived from an EMBL/GenBank/DDBJ whole genome shotgun (WGS) entry which is preliminary data.</text>
</comment>
<name>A0A1E5KYQ3_9ENTE</name>
<dbReference type="Proteomes" id="UP000095256">
    <property type="component" value="Unassembled WGS sequence"/>
</dbReference>